<protein>
    <recommendedName>
        <fullName evidence="15">Acyltransferase</fullName>
    </recommendedName>
</protein>
<feature type="transmembrane region" description="Helical" evidence="12">
    <location>
        <begin position="500"/>
        <end position="521"/>
    </location>
</feature>
<keyword evidence="5 12" id="KW-0812">Transmembrane</keyword>
<sequence>RNTPGAGGRCSAWVRNWAIRRHIRDRLPISVRRSGTLVKSTDPDPSWNYLFGFHPQGVLVSGACSNFCTEATGFSHLFPHLQPHLLTLPCWFQLPVFRDYIMCAGSVPSDKASASYLLSLPGGLLAVGGPLEAWEAKPGALSLRIRNQKRFVKLALEEDSAAREGAQRAPGGLIQQFPNPPGSWVRRTQEALQPLLRVALPLFHGPRGLLLPFRTPIHTVGEPRPLPAPLSGPPACFSPAEGPCTLPAPEREVGAPITAQRTPRPSRAQVDAQHEVYLERLKQLLKEHMARSGVPADRHPPPPRRAAGPHRCPRTGANGSLHSPAALPQYENPEEAAARTPTILSAYCYVRTLLFTGPFCSLLFLLFTSLWYFSVLYLVWVFLDRDTHPAPQLPPDRNYLLVAHPHGIMAMGILCNFSTESSSFSQQFPRLRPLTAMLNGLFHFPGAHESLYAIPGEHCLTVQNRKGFVHLALRRVTSLVPLYSFGENDIFRKMLGFKKLLGFSPCIFWGCGLFSADSWGLGPFSRPMTTVVGCPIPVPQCLGPTEEQVDHSHMLYVKALEQLFDEHKESCSVPASTRPTFI</sequence>
<dbReference type="PANTHER" id="PTHR12317">
    <property type="entry name" value="DIACYLGLYCEROL O-ACYLTRANSFERASE"/>
    <property type="match status" value="1"/>
</dbReference>
<evidence type="ECO:0000256" key="10">
    <source>
        <dbReference type="ARBA" id="ARBA00023315"/>
    </source>
</evidence>
<reference evidence="14" key="1">
    <citation type="journal article" date="2019" name="IScience">
        <title>Narwhal Genome Reveals Long-Term Low Genetic Diversity despite Current Large Abundance Size.</title>
        <authorList>
            <person name="Westbury M.V."/>
            <person name="Petersen B."/>
            <person name="Garde E."/>
            <person name="Heide-Jorgensen M.P."/>
            <person name="Lorenzen E.D."/>
        </authorList>
    </citation>
    <scope>NUCLEOTIDE SEQUENCE [LARGE SCALE GENOMIC DNA]</scope>
</reference>
<feature type="compositionally biased region" description="Basic and acidic residues" evidence="11">
    <location>
        <begin position="290"/>
        <end position="300"/>
    </location>
</feature>
<dbReference type="GO" id="GO:0005789">
    <property type="term" value="C:endoplasmic reticulum membrane"/>
    <property type="evidence" value="ECO:0007669"/>
    <property type="project" value="UniProtKB-SubCell"/>
</dbReference>
<evidence type="ECO:0000256" key="9">
    <source>
        <dbReference type="ARBA" id="ARBA00023136"/>
    </source>
</evidence>
<name>A0A4U1FGA7_MONMO</name>
<gene>
    <name evidence="13" type="ORF">EI555_019629</name>
</gene>
<evidence type="ECO:0000256" key="7">
    <source>
        <dbReference type="ARBA" id="ARBA00022989"/>
    </source>
</evidence>
<evidence type="ECO:0000256" key="2">
    <source>
        <dbReference type="ARBA" id="ARBA00005420"/>
    </source>
</evidence>
<evidence type="ECO:0000256" key="6">
    <source>
        <dbReference type="ARBA" id="ARBA00022824"/>
    </source>
</evidence>
<evidence type="ECO:0000256" key="1">
    <source>
        <dbReference type="ARBA" id="ARBA00004477"/>
    </source>
</evidence>
<evidence type="ECO:0000256" key="3">
    <source>
        <dbReference type="ARBA" id="ARBA00022516"/>
    </source>
</evidence>
<evidence type="ECO:0000256" key="4">
    <source>
        <dbReference type="ARBA" id="ARBA00022679"/>
    </source>
</evidence>
<dbReference type="PANTHER" id="PTHR12317:SF78">
    <property type="entry name" value="ACYLTRANSFERASE"/>
    <property type="match status" value="1"/>
</dbReference>
<dbReference type="GO" id="GO:0004144">
    <property type="term" value="F:diacylglycerol O-acyltransferase activity"/>
    <property type="evidence" value="ECO:0007669"/>
    <property type="project" value="TreeGrafter"/>
</dbReference>
<feature type="region of interest" description="Disordered" evidence="11">
    <location>
        <begin position="290"/>
        <end position="327"/>
    </location>
</feature>
<evidence type="ECO:0000313" key="14">
    <source>
        <dbReference type="Proteomes" id="UP000308365"/>
    </source>
</evidence>
<dbReference type="EMBL" id="RWIC01000145">
    <property type="protein sequence ID" value="TKC48808.1"/>
    <property type="molecule type" value="Genomic_DNA"/>
</dbReference>
<keyword evidence="8" id="KW-0443">Lipid metabolism</keyword>
<evidence type="ECO:0000313" key="13">
    <source>
        <dbReference type="EMBL" id="TKC48808.1"/>
    </source>
</evidence>
<evidence type="ECO:0000256" key="8">
    <source>
        <dbReference type="ARBA" id="ARBA00023098"/>
    </source>
</evidence>
<dbReference type="Proteomes" id="UP000308365">
    <property type="component" value="Unassembled WGS sequence"/>
</dbReference>
<dbReference type="AlphaFoldDB" id="A0A4U1FGA7"/>
<keyword evidence="9 12" id="KW-0472">Membrane</keyword>
<keyword evidence="4" id="KW-0808">Transferase</keyword>
<evidence type="ECO:0000256" key="12">
    <source>
        <dbReference type="SAM" id="Phobius"/>
    </source>
</evidence>
<feature type="non-terminal residue" evidence="13">
    <location>
        <position position="1"/>
    </location>
</feature>
<feature type="transmembrane region" description="Helical" evidence="12">
    <location>
        <begin position="362"/>
        <end position="383"/>
    </location>
</feature>
<organism evidence="13 14">
    <name type="scientific">Monodon monoceros</name>
    <name type="common">Narwhal</name>
    <name type="synonym">Ceratodon monodon</name>
    <dbReference type="NCBI Taxonomy" id="40151"/>
    <lineage>
        <taxon>Eukaryota</taxon>
        <taxon>Metazoa</taxon>
        <taxon>Chordata</taxon>
        <taxon>Craniata</taxon>
        <taxon>Vertebrata</taxon>
        <taxon>Euteleostomi</taxon>
        <taxon>Mammalia</taxon>
        <taxon>Eutheria</taxon>
        <taxon>Laurasiatheria</taxon>
        <taxon>Artiodactyla</taxon>
        <taxon>Whippomorpha</taxon>
        <taxon>Cetacea</taxon>
        <taxon>Odontoceti</taxon>
        <taxon>Monodontidae</taxon>
        <taxon>Monodon</taxon>
    </lineage>
</organism>
<comment type="caution">
    <text evidence="13">The sequence shown here is derived from an EMBL/GenBank/DDBJ whole genome shotgun (WGS) entry which is preliminary data.</text>
</comment>
<keyword evidence="3" id="KW-0444">Lipid biosynthesis</keyword>
<accession>A0A4U1FGA7</accession>
<proteinExistence type="inferred from homology"/>
<keyword evidence="6" id="KW-0256">Endoplasmic reticulum</keyword>
<dbReference type="InterPro" id="IPR007130">
    <property type="entry name" value="DAGAT"/>
</dbReference>
<keyword evidence="10" id="KW-0012">Acyltransferase</keyword>
<comment type="similarity">
    <text evidence="2">Belongs to the diacylglycerol acyltransferase family.</text>
</comment>
<keyword evidence="7 12" id="KW-1133">Transmembrane helix</keyword>
<evidence type="ECO:0000256" key="11">
    <source>
        <dbReference type="SAM" id="MobiDB-lite"/>
    </source>
</evidence>
<evidence type="ECO:0008006" key="15">
    <source>
        <dbReference type="Google" id="ProtNLM"/>
    </source>
</evidence>
<evidence type="ECO:0000256" key="5">
    <source>
        <dbReference type="ARBA" id="ARBA00022692"/>
    </source>
</evidence>
<comment type="subcellular location">
    <subcellularLocation>
        <location evidence="1">Endoplasmic reticulum membrane</location>
        <topology evidence="1">Multi-pass membrane protein</topology>
    </subcellularLocation>
</comment>
<dbReference type="GO" id="GO:0019432">
    <property type="term" value="P:triglyceride biosynthetic process"/>
    <property type="evidence" value="ECO:0007669"/>
    <property type="project" value="TreeGrafter"/>
</dbReference>
<dbReference type="Pfam" id="PF03982">
    <property type="entry name" value="DAGAT"/>
    <property type="match status" value="4"/>
</dbReference>